<protein>
    <submittedName>
        <fullName evidence="3">Metal dependent phosphohydrolase</fullName>
    </submittedName>
</protein>
<dbReference type="STRING" id="525903.Taci_0202"/>
<reference evidence="3 4" key="1">
    <citation type="journal article" date="2009" name="Stand. Genomic Sci.">
        <title>Complete genome sequence of Thermanaerovibrio acidaminovorans type strain (Su883).</title>
        <authorList>
            <person name="Chovatia M."/>
            <person name="Sikorski J."/>
            <person name="Schroder M."/>
            <person name="Lapidus A."/>
            <person name="Nolan M."/>
            <person name="Tice H."/>
            <person name="Glavina Del Rio T."/>
            <person name="Copeland A."/>
            <person name="Cheng J.F."/>
            <person name="Lucas S."/>
            <person name="Chen F."/>
            <person name="Bruce D."/>
            <person name="Goodwin L."/>
            <person name="Pitluck S."/>
            <person name="Ivanova N."/>
            <person name="Mavromatis K."/>
            <person name="Ovchinnikova G."/>
            <person name="Pati A."/>
            <person name="Chen A."/>
            <person name="Palaniappan K."/>
            <person name="Land M."/>
            <person name="Hauser L."/>
            <person name="Chang Y.J."/>
            <person name="Jeffries C.D."/>
            <person name="Chain P."/>
            <person name="Saunders E."/>
            <person name="Detter J.C."/>
            <person name="Brettin T."/>
            <person name="Rohde M."/>
            <person name="Goker M."/>
            <person name="Spring S."/>
            <person name="Bristow J."/>
            <person name="Markowitz V."/>
            <person name="Hugenholtz P."/>
            <person name="Kyrpides N.C."/>
            <person name="Klenk H.P."/>
            <person name="Eisen J.A."/>
        </authorList>
    </citation>
    <scope>NUCLEOTIDE SEQUENCE [LARGE SCALE GENOMIC DNA]</scope>
    <source>
        <strain evidence="4">ATCC 49978 / DSM 6589 / Su883</strain>
    </source>
</reference>
<dbReference type="PANTHER" id="PTHR43155:SF2">
    <property type="entry name" value="CYCLIC DI-GMP PHOSPHODIESTERASE PA4108"/>
    <property type="match status" value="1"/>
</dbReference>
<dbReference type="OrthoDB" id="5162at2"/>
<feature type="domain" description="HD" evidence="1">
    <location>
        <begin position="147"/>
        <end position="274"/>
    </location>
</feature>
<dbReference type="PROSITE" id="PS51832">
    <property type="entry name" value="HD_GYP"/>
    <property type="match status" value="1"/>
</dbReference>
<evidence type="ECO:0000313" key="4">
    <source>
        <dbReference type="Proteomes" id="UP000002030"/>
    </source>
</evidence>
<evidence type="ECO:0000259" key="2">
    <source>
        <dbReference type="PROSITE" id="PS51832"/>
    </source>
</evidence>
<dbReference type="EnsemblBacteria" id="ACZ18441">
    <property type="protein sequence ID" value="ACZ18441"/>
    <property type="gene ID" value="Taci_0202"/>
</dbReference>
<dbReference type="Pfam" id="PF13487">
    <property type="entry name" value="HD_5"/>
    <property type="match status" value="1"/>
</dbReference>
<accession>D1B838</accession>
<dbReference type="PROSITE" id="PS51831">
    <property type="entry name" value="HD"/>
    <property type="match status" value="1"/>
</dbReference>
<sequence length="375" mass="41616">MEEIASYPDAVFVKNIFSSSGSALLVPNKVPIGEILGKFRNPERLVSSLKAEGIDQVELEFSHRVDKGVMRELLKQIDSSFETVDPKVSQEVSDTLSEVFSRLTIDQKFNFPKGEVDRLGNMLGDEIRRTNQILYSLASADRADSYTHTHSLNVSLLAGYLAKRLCEINRCQEPVVDKAIRAGLLFDLGKTAIPKEVLDKSEPLSDQERALIRQHPLHSERIARESGVDDPDILLGIRHHHERWDGSGYPDGLTEKDIPLIARILAVADTFDAMTSDRSYKQAVSAKAAFNFVMSANETHFDPEVCKVLLSGMGIYPPGSVVELSDGTIGTVAASTEGNLLQPKIMVKEPDGTTRIIELHKEVHRKLFIKRALDV</sequence>
<dbReference type="SUPFAM" id="SSF109604">
    <property type="entry name" value="HD-domain/PDEase-like"/>
    <property type="match status" value="1"/>
</dbReference>
<dbReference type="eggNOG" id="COG2206">
    <property type="taxonomic scope" value="Bacteria"/>
</dbReference>
<dbReference type="Gene3D" id="1.10.3210.10">
    <property type="entry name" value="Hypothetical protein af1432"/>
    <property type="match status" value="1"/>
</dbReference>
<dbReference type="EMBL" id="CP001818">
    <property type="protein sequence ID" value="ACZ18441.1"/>
    <property type="molecule type" value="Genomic_DNA"/>
</dbReference>
<dbReference type="InterPro" id="IPR006674">
    <property type="entry name" value="HD_domain"/>
</dbReference>
<dbReference type="KEGG" id="tai:Taci_0202"/>
<dbReference type="PANTHER" id="PTHR43155">
    <property type="entry name" value="CYCLIC DI-GMP PHOSPHODIESTERASE PA4108-RELATED"/>
    <property type="match status" value="1"/>
</dbReference>
<dbReference type="InterPro" id="IPR037522">
    <property type="entry name" value="HD_GYP_dom"/>
</dbReference>
<evidence type="ECO:0000313" key="3">
    <source>
        <dbReference type="EMBL" id="ACZ18441.1"/>
    </source>
</evidence>
<feature type="domain" description="HD-GYP" evidence="2">
    <location>
        <begin position="125"/>
        <end position="325"/>
    </location>
</feature>
<evidence type="ECO:0000259" key="1">
    <source>
        <dbReference type="PROSITE" id="PS51831"/>
    </source>
</evidence>
<keyword evidence="4" id="KW-1185">Reference proteome</keyword>
<dbReference type="AlphaFoldDB" id="D1B838"/>
<dbReference type="SMART" id="SM00471">
    <property type="entry name" value="HDc"/>
    <property type="match status" value="1"/>
</dbReference>
<organism evidence="3 4">
    <name type="scientific">Thermanaerovibrio acidaminovorans (strain ATCC 49978 / DSM 6589 / Su883)</name>
    <name type="common">Selenomonas acidaminovorans</name>
    <dbReference type="NCBI Taxonomy" id="525903"/>
    <lineage>
        <taxon>Bacteria</taxon>
        <taxon>Thermotogati</taxon>
        <taxon>Synergistota</taxon>
        <taxon>Synergistia</taxon>
        <taxon>Synergistales</taxon>
        <taxon>Synergistaceae</taxon>
        <taxon>Thermanaerovibrio</taxon>
    </lineage>
</organism>
<dbReference type="Proteomes" id="UP000002030">
    <property type="component" value="Chromosome"/>
</dbReference>
<dbReference type="CDD" id="cd00077">
    <property type="entry name" value="HDc"/>
    <property type="match status" value="1"/>
</dbReference>
<gene>
    <name evidence="3" type="ordered locus">Taci_0202</name>
</gene>
<dbReference type="HOGENOM" id="CLU_000445_92_1_0"/>
<proteinExistence type="predicted"/>
<name>D1B838_THEAS</name>
<dbReference type="InterPro" id="IPR003607">
    <property type="entry name" value="HD/PDEase_dom"/>
</dbReference>